<evidence type="ECO:0000256" key="1">
    <source>
        <dbReference type="ARBA" id="ARBA00006484"/>
    </source>
</evidence>
<dbReference type="PRINTS" id="PR00081">
    <property type="entry name" value="GDHRDH"/>
</dbReference>
<evidence type="ECO:0000313" key="4">
    <source>
        <dbReference type="Proteomes" id="UP000559809"/>
    </source>
</evidence>
<accession>A0A853G1Z5</accession>
<comment type="similarity">
    <text evidence="1">Belongs to the short-chain dehydrogenases/reductases (SDR) family.</text>
</comment>
<dbReference type="CDD" id="cd05233">
    <property type="entry name" value="SDR_c"/>
    <property type="match status" value="1"/>
</dbReference>
<reference evidence="3 4" key="1">
    <citation type="submission" date="2020-07" db="EMBL/GenBank/DDBJ databases">
        <title>Taxonomic revisions and descriptions of new bacterial species based on genomic comparisons in the high-G+C-content subgroup of the family Alcaligenaceae.</title>
        <authorList>
            <person name="Szabo A."/>
            <person name="Felfoldi T."/>
        </authorList>
    </citation>
    <scope>NUCLEOTIDE SEQUENCE [LARGE SCALE GENOMIC DNA]</scope>
    <source>
        <strain evidence="3 4">LMG 24012</strain>
    </source>
</reference>
<dbReference type="PANTHER" id="PTHR42760">
    <property type="entry name" value="SHORT-CHAIN DEHYDROGENASES/REDUCTASES FAMILY MEMBER"/>
    <property type="match status" value="1"/>
</dbReference>
<dbReference type="PANTHER" id="PTHR42760:SF133">
    <property type="entry name" value="3-OXOACYL-[ACYL-CARRIER-PROTEIN] REDUCTASE"/>
    <property type="match status" value="1"/>
</dbReference>
<dbReference type="InterPro" id="IPR020904">
    <property type="entry name" value="Sc_DH/Rdtase_CS"/>
</dbReference>
<dbReference type="PRINTS" id="PR00080">
    <property type="entry name" value="SDRFAMILY"/>
</dbReference>
<evidence type="ECO:0000256" key="2">
    <source>
        <dbReference type="ARBA" id="ARBA00023002"/>
    </source>
</evidence>
<dbReference type="SUPFAM" id="SSF51735">
    <property type="entry name" value="NAD(P)-binding Rossmann-fold domains"/>
    <property type="match status" value="1"/>
</dbReference>
<protein>
    <submittedName>
        <fullName evidence="3">SDR family oxidoreductase</fullName>
    </submittedName>
</protein>
<dbReference type="EMBL" id="JACCEM010000006">
    <property type="protein sequence ID" value="NYT50307.1"/>
    <property type="molecule type" value="Genomic_DNA"/>
</dbReference>
<dbReference type="FunFam" id="3.40.50.720:FF:000084">
    <property type="entry name" value="Short-chain dehydrogenase reductase"/>
    <property type="match status" value="1"/>
</dbReference>
<comment type="caution">
    <text evidence="3">The sequence shown here is derived from an EMBL/GenBank/DDBJ whole genome shotgun (WGS) entry which is preliminary data.</text>
</comment>
<dbReference type="InterPro" id="IPR002347">
    <property type="entry name" value="SDR_fam"/>
</dbReference>
<proteinExistence type="inferred from homology"/>
<evidence type="ECO:0000313" key="3">
    <source>
        <dbReference type="EMBL" id="NYT50307.1"/>
    </source>
</evidence>
<dbReference type="Proteomes" id="UP000559809">
    <property type="component" value="Unassembled WGS sequence"/>
</dbReference>
<organism evidence="3 4">
    <name type="scientific">Parapusillimonas granuli</name>
    <dbReference type="NCBI Taxonomy" id="380911"/>
    <lineage>
        <taxon>Bacteria</taxon>
        <taxon>Pseudomonadati</taxon>
        <taxon>Pseudomonadota</taxon>
        <taxon>Betaproteobacteria</taxon>
        <taxon>Burkholderiales</taxon>
        <taxon>Alcaligenaceae</taxon>
        <taxon>Parapusillimonas</taxon>
    </lineage>
</organism>
<dbReference type="GO" id="GO:0016616">
    <property type="term" value="F:oxidoreductase activity, acting on the CH-OH group of donors, NAD or NADP as acceptor"/>
    <property type="evidence" value="ECO:0007669"/>
    <property type="project" value="TreeGrafter"/>
</dbReference>
<dbReference type="Pfam" id="PF13561">
    <property type="entry name" value="adh_short_C2"/>
    <property type="match status" value="1"/>
</dbReference>
<dbReference type="InterPro" id="IPR036291">
    <property type="entry name" value="NAD(P)-bd_dom_sf"/>
</dbReference>
<keyword evidence="4" id="KW-1185">Reference proteome</keyword>
<gene>
    <name evidence="3" type="ORF">H0A72_13390</name>
</gene>
<dbReference type="AlphaFoldDB" id="A0A853G1Z5"/>
<dbReference type="PROSITE" id="PS00061">
    <property type="entry name" value="ADH_SHORT"/>
    <property type="match status" value="1"/>
</dbReference>
<keyword evidence="2" id="KW-0560">Oxidoreductase</keyword>
<dbReference type="Gene3D" id="3.40.50.720">
    <property type="entry name" value="NAD(P)-binding Rossmann-like Domain"/>
    <property type="match status" value="1"/>
</dbReference>
<name>A0A853G1Z5_9BURK</name>
<sequence>MRGLAGKTAFLTGSGAGIGRATALRLAQEGMHVWVSDRDAAALDGTLQEAERLKLRVDALQADSGSETEIALAIRTAFEAAGRLDVLVNNAGGSLHTPYRFAEESDEDWHRVMNLNLMGAVWACRAALPLMQRGGGGRVINYGSKAGRYGSLIAGPNYAAAKGAIASFTRQLAMEYGPDGITVNCINPGVVLTPRTSGLWAERRSAAERERIVSEIPLRRHAGVDDIAGVVAFLASDDAAFITGVSLDVNGGQAMA</sequence>